<evidence type="ECO:0000313" key="8">
    <source>
        <dbReference type="EMBL" id="OIO06759.1"/>
    </source>
</evidence>
<feature type="binding site" evidence="7">
    <location>
        <position position="139"/>
    </location>
    <ligand>
        <name>a 1,2-diacyl-sn-glycero-3-phospho-(1'-sn-glycerol)</name>
        <dbReference type="ChEBI" id="CHEBI:64716"/>
    </ligand>
</feature>
<comment type="function">
    <text evidence="7">Catalyzes the transfer of the diacylglyceryl group from phosphatidylglycerol to the sulfhydryl group of the N-terminal cysteine of a prolipoprotein, the first step in the formation of mature lipoproteins.</text>
</comment>
<feature type="transmembrane region" description="Helical" evidence="7">
    <location>
        <begin position="57"/>
        <end position="76"/>
    </location>
</feature>
<dbReference type="PANTHER" id="PTHR30589:SF0">
    <property type="entry name" value="PHOSPHATIDYLGLYCEROL--PROLIPOPROTEIN DIACYLGLYCERYL TRANSFERASE"/>
    <property type="match status" value="1"/>
</dbReference>
<evidence type="ECO:0000256" key="3">
    <source>
        <dbReference type="ARBA" id="ARBA00022679"/>
    </source>
</evidence>
<evidence type="ECO:0000313" key="9">
    <source>
        <dbReference type="Proteomes" id="UP000183192"/>
    </source>
</evidence>
<dbReference type="Pfam" id="PF01790">
    <property type="entry name" value="LGT"/>
    <property type="match status" value="1"/>
</dbReference>
<dbReference type="EMBL" id="MNUU01000070">
    <property type="protein sequence ID" value="OIO06759.1"/>
    <property type="molecule type" value="Genomic_DNA"/>
</dbReference>
<comment type="catalytic activity">
    <reaction evidence="7">
        <text>L-cysteinyl-[prolipoprotein] + a 1,2-diacyl-sn-glycero-3-phospho-(1'-sn-glycerol) = an S-1,2-diacyl-sn-glyceryl-L-cysteinyl-[prolipoprotein] + sn-glycerol 1-phosphate + H(+)</text>
        <dbReference type="Rhea" id="RHEA:56712"/>
        <dbReference type="Rhea" id="RHEA-COMP:14679"/>
        <dbReference type="Rhea" id="RHEA-COMP:14680"/>
        <dbReference type="ChEBI" id="CHEBI:15378"/>
        <dbReference type="ChEBI" id="CHEBI:29950"/>
        <dbReference type="ChEBI" id="CHEBI:57685"/>
        <dbReference type="ChEBI" id="CHEBI:64716"/>
        <dbReference type="ChEBI" id="CHEBI:140658"/>
        <dbReference type="EC" id="2.5.1.145"/>
    </reaction>
</comment>
<evidence type="ECO:0000256" key="4">
    <source>
        <dbReference type="ARBA" id="ARBA00022692"/>
    </source>
</evidence>
<accession>A0A1J4T966</accession>
<feature type="transmembrane region" description="Helical" evidence="7">
    <location>
        <begin position="249"/>
        <end position="267"/>
    </location>
</feature>
<dbReference type="GO" id="GO:0042158">
    <property type="term" value="P:lipoprotein biosynthetic process"/>
    <property type="evidence" value="ECO:0007669"/>
    <property type="project" value="UniProtKB-UniRule"/>
</dbReference>
<feature type="transmembrane region" description="Helical" evidence="7">
    <location>
        <begin position="120"/>
        <end position="138"/>
    </location>
</feature>
<comment type="subcellular location">
    <subcellularLocation>
        <location evidence="7">Cell membrane</location>
        <topology evidence="7">Multi-pass membrane protein</topology>
    </subcellularLocation>
</comment>
<dbReference type="Proteomes" id="UP000183192">
    <property type="component" value="Unassembled WGS sequence"/>
</dbReference>
<proteinExistence type="inferred from homology"/>
<evidence type="ECO:0000256" key="7">
    <source>
        <dbReference type="HAMAP-Rule" id="MF_01147"/>
    </source>
</evidence>
<keyword evidence="4 7" id="KW-0812">Transmembrane</keyword>
<keyword evidence="3 7" id="KW-0808">Transferase</keyword>
<organism evidence="8 9">
    <name type="scientific">Candidatus Falkowbacteria bacterium CG1_02_37_44</name>
    <dbReference type="NCBI Taxonomy" id="1805146"/>
    <lineage>
        <taxon>Bacteria</taxon>
        <taxon>Candidatus Falkowiibacteriota</taxon>
    </lineage>
</organism>
<feature type="transmembrane region" description="Helical" evidence="7">
    <location>
        <begin position="211"/>
        <end position="229"/>
    </location>
</feature>
<dbReference type="EC" id="2.5.1.145" evidence="7"/>
<reference evidence="8 9" key="1">
    <citation type="journal article" date="2016" name="Environ. Microbiol.">
        <title>Genomic resolution of a cold subsurface aquifer community provides metabolic insights for novel microbes adapted to high CO concentrations.</title>
        <authorList>
            <person name="Probst A.J."/>
            <person name="Castelle C.J."/>
            <person name="Singh A."/>
            <person name="Brown C.T."/>
            <person name="Anantharaman K."/>
            <person name="Sharon I."/>
            <person name="Hug L.A."/>
            <person name="Burstein D."/>
            <person name="Emerson J.B."/>
            <person name="Thomas B.C."/>
            <person name="Banfield J.F."/>
        </authorList>
    </citation>
    <scope>NUCLEOTIDE SEQUENCE [LARGE SCALE GENOMIC DNA]</scope>
    <source>
        <strain evidence="8">CG1_02_37_44</strain>
    </source>
</reference>
<name>A0A1J4T966_9BACT</name>
<keyword evidence="5 7" id="KW-1133">Transmembrane helix</keyword>
<dbReference type="NCBIfam" id="TIGR00544">
    <property type="entry name" value="lgt"/>
    <property type="match status" value="1"/>
</dbReference>
<feature type="transmembrane region" description="Helical" evidence="7">
    <location>
        <begin position="22"/>
        <end position="45"/>
    </location>
</feature>
<dbReference type="GO" id="GO:0005886">
    <property type="term" value="C:plasma membrane"/>
    <property type="evidence" value="ECO:0007669"/>
    <property type="project" value="UniProtKB-SubCell"/>
</dbReference>
<evidence type="ECO:0000256" key="2">
    <source>
        <dbReference type="ARBA" id="ARBA00022475"/>
    </source>
</evidence>
<keyword evidence="6 7" id="KW-0472">Membrane</keyword>
<comment type="similarity">
    <text evidence="1 7">Belongs to the Lgt family.</text>
</comment>
<feature type="transmembrane region" description="Helical" evidence="7">
    <location>
        <begin position="185"/>
        <end position="204"/>
    </location>
</feature>
<gene>
    <name evidence="7" type="primary">lgt</name>
    <name evidence="8" type="ORF">AUJ27_03615</name>
</gene>
<protein>
    <recommendedName>
        <fullName evidence="7">Phosphatidylglycerol--prolipoprotein diacylglyceryl transferase</fullName>
        <ecNumber evidence="7">2.5.1.145</ecNumber>
    </recommendedName>
</protein>
<keyword evidence="2 7" id="KW-1003">Cell membrane</keyword>
<comment type="caution">
    <text evidence="8">The sequence shown here is derived from an EMBL/GenBank/DDBJ whole genome shotgun (WGS) entry which is preliminary data.</text>
</comment>
<keyword evidence="8" id="KW-0449">Lipoprotein</keyword>
<dbReference type="UniPathway" id="UPA00664"/>
<dbReference type="PROSITE" id="PS01311">
    <property type="entry name" value="LGT"/>
    <property type="match status" value="1"/>
</dbReference>
<dbReference type="HAMAP" id="MF_01147">
    <property type="entry name" value="Lgt"/>
    <property type="match status" value="1"/>
</dbReference>
<dbReference type="AlphaFoldDB" id="A0A1J4T966"/>
<dbReference type="STRING" id="1805146.AUJ27_03615"/>
<dbReference type="GO" id="GO:0008961">
    <property type="term" value="F:phosphatidylglycerol-prolipoprotein diacylglyceryl transferase activity"/>
    <property type="evidence" value="ECO:0007669"/>
    <property type="project" value="UniProtKB-UniRule"/>
</dbReference>
<dbReference type="InterPro" id="IPR001640">
    <property type="entry name" value="Lgt"/>
</dbReference>
<evidence type="ECO:0000256" key="5">
    <source>
        <dbReference type="ARBA" id="ARBA00022989"/>
    </source>
</evidence>
<evidence type="ECO:0000256" key="1">
    <source>
        <dbReference type="ARBA" id="ARBA00007150"/>
    </source>
</evidence>
<feature type="transmembrane region" description="Helical" evidence="7">
    <location>
        <begin position="96"/>
        <end position="113"/>
    </location>
</feature>
<comment type="pathway">
    <text evidence="7">Protein modification; lipoprotein biosynthesis (diacylglyceryl transfer).</text>
</comment>
<evidence type="ECO:0000256" key="6">
    <source>
        <dbReference type="ARBA" id="ARBA00023136"/>
    </source>
</evidence>
<dbReference type="PANTHER" id="PTHR30589">
    <property type="entry name" value="PROLIPOPROTEIN DIACYLGLYCERYL TRANSFERASE"/>
    <property type="match status" value="1"/>
</dbReference>
<sequence>MINFLHAYHPEPILISLGPINIYWYGFFIVLAIITAIFITLQLASSYNIKKERIIDLSFWLIIGGIIGARFYHILLELPYYLKYPLDIIKIWQGGLAIHGSIIAGILILWFFSKKNKIDFFRLAAIIAPGLALGQAIGRWGNYFNQELFGPPTNLPWGIPINLINRPMEYISYNFFHPAFLYESLGNLIIFIILIFGHFFLIKYKKSYKKAGAYITLSYLALYSILRFFLEFIRIDATPIFLGWRWPQIASILIVILSLIILIKNLTTPSELEKK</sequence>